<evidence type="ECO:0000313" key="2">
    <source>
        <dbReference type="EMBL" id="CAA7018410.1"/>
    </source>
</evidence>
<name>A0A6D2HP41_9BRAS</name>
<evidence type="ECO:0000313" key="3">
    <source>
        <dbReference type="EMBL" id="CAA7022665.1"/>
    </source>
</evidence>
<dbReference type="PANTHER" id="PTHR31111:SF125">
    <property type="entry name" value="F-BOX PROTEIN CPR30-LIKE"/>
    <property type="match status" value="1"/>
</dbReference>
<dbReference type="InterPro" id="IPR013187">
    <property type="entry name" value="F-box-assoc_dom_typ3"/>
</dbReference>
<dbReference type="InterPro" id="IPR036047">
    <property type="entry name" value="F-box-like_dom_sf"/>
</dbReference>
<dbReference type="Gene3D" id="1.20.1280.50">
    <property type="match status" value="1"/>
</dbReference>
<dbReference type="SMART" id="SM00256">
    <property type="entry name" value="FBOX"/>
    <property type="match status" value="2"/>
</dbReference>
<dbReference type="EMBL" id="CACVBM020000377">
    <property type="protein sequence ID" value="CAA7018410.1"/>
    <property type="molecule type" value="Genomic_DNA"/>
</dbReference>
<dbReference type="CDD" id="cd22157">
    <property type="entry name" value="F-box_AtFBW1-like"/>
    <property type="match status" value="1"/>
</dbReference>
<organism evidence="2 4">
    <name type="scientific">Microthlaspi erraticum</name>
    <dbReference type="NCBI Taxonomy" id="1685480"/>
    <lineage>
        <taxon>Eukaryota</taxon>
        <taxon>Viridiplantae</taxon>
        <taxon>Streptophyta</taxon>
        <taxon>Embryophyta</taxon>
        <taxon>Tracheophyta</taxon>
        <taxon>Spermatophyta</taxon>
        <taxon>Magnoliopsida</taxon>
        <taxon>eudicotyledons</taxon>
        <taxon>Gunneridae</taxon>
        <taxon>Pentapetalae</taxon>
        <taxon>rosids</taxon>
        <taxon>malvids</taxon>
        <taxon>Brassicales</taxon>
        <taxon>Brassicaceae</taxon>
        <taxon>Coluteocarpeae</taxon>
        <taxon>Microthlaspi</taxon>
    </lineage>
</organism>
<dbReference type="SUPFAM" id="SSF50965">
    <property type="entry name" value="Galactose oxidase, central domain"/>
    <property type="match status" value="1"/>
</dbReference>
<proteinExistence type="predicted"/>
<feature type="domain" description="F-box" evidence="1">
    <location>
        <begin position="93"/>
        <end position="142"/>
    </location>
</feature>
<dbReference type="InterPro" id="IPR001810">
    <property type="entry name" value="F-box_dom"/>
</dbReference>
<dbReference type="PROSITE" id="PS50181">
    <property type="entry name" value="FBOX"/>
    <property type="match status" value="1"/>
</dbReference>
<gene>
    <name evidence="2" type="ORF">MERR_LOCUS5645</name>
    <name evidence="3" type="ORF">MERR_LOCUS9900</name>
</gene>
<accession>A0A6D2HP41</accession>
<dbReference type="NCBIfam" id="TIGR01640">
    <property type="entry name" value="F_box_assoc_1"/>
    <property type="match status" value="1"/>
</dbReference>
<dbReference type="AlphaFoldDB" id="A0A6D2HP41"/>
<evidence type="ECO:0000313" key="4">
    <source>
        <dbReference type="Proteomes" id="UP000467841"/>
    </source>
</evidence>
<dbReference type="Pfam" id="PF00646">
    <property type="entry name" value="F-box"/>
    <property type="match status" value="2"/>
</dbReference>
<protein>
    <recommendedName>
        <fullName evidence="1">F-box domain-containing protein</fullName>
    </recommendedName>
</protein>
<dbReference type="EMBL" id="CACVBM020000721">
    <property type="protein sequence ID" value="CAA7022665.1"/>
    <property type="molecule type" value="Genomic_DNA"/>
</dbReference>
<reference evidence="2 4" key="1">
    <citation type="submission" date="2020-01" db="EMBL/GenBank/DDBJ databases">
        <authorList>
            <person name="Mishra B."/>
        </authorList>
    </citation>
    <scope>NUCLEOTIDE SEQUENCE [LARGE SCALE GENOMIC DNA]</scope>
</reference>
<dbReference type="Pfam" id="PF08268">
    <property type="entry name" value="FBA_3"/>
    <property type="match status" value="1"/>
</dbReference>
<dbReference type="Proteomes" id="UP000467841">
    <property type="component" value="Unassembled WGS sequence"/>
</dbReference>
<dbReference type="InterPro" id="IPR017451">
    <property type="entry name" value="F-box-assoc_interact_dom"/>
</dbReference>
<dbReference type="InterPro" id="IPR011043">
    <property type="entry name" value="Gal_Oxase/kelch_b-propeller"/>
</dbReference>
<sequence length="466" mass="52832">MEKPKKQRLSADRIPADLVISICSRLPAKSIARFRCVSKEWSSTLRRRDFKDLHLKWSLSRRSLLFTFKLNRLSEAAMDIPEKQLLSETDDQTIPPKTIPIDLLISIFTKLPAKSVAKSRCVSKQWGSLLRRRDFTDLYLKMSSARPSLLFTFKLNGKFLFFSAPQPLNPHQDSAPLVAVRHMSFDTDDWSRGIAYAQPVRGFLCSKEKNPLVVNPTTGQCITLPTVASNFSGTSYLGYDPISKLFKVLRVSDDFRVLTLGNGEATWRTIECSITPFYADPSGICIDGTVYFLGSRYCIGIEDNTVLFYFDVRSETCKFLRVEGKISLCSTLVNFKGKLGAILPDGLTRFYSGNTTKLELWVLDDVEDEKWSVHVYELPPSWKSLVVVGNASLYIAGMTRAGEIVFSLAPYQVEDVPFCIYYYNVVRNTVVRVEIQFGMVIPKFDKIHTFVDHVEDVKLLEVLGMP</sequence>
<dbReference type="PANTHER" id="PTHR31111">
    <property type="entry name" value="BNAA05G37150D PROTEIN-RELATED"/>
    <property type="match status" value="1"/>
</dbReference>
<dbReference type="SUPFAM" id="SSF81383">
    <property type="entry name" value="F-box domain"/>
    <property type="match status" value="2"/>
</dbReference>
<keyword evidence="4" id="KW-1185">Reference proteome</keyword>
<dbReference type="OrthoDB" id="687122at2759"/>
<evidence type="ECO:0000259" key="1">
    <source>
        <dbReference type="PROSITE" id="PS50181"/>
    </source>
</evidence>